<accession>A0A0W0ZKF7</accession>
<dbReference type="STRING" id="947033.Lste_2819"/>
<dbReference type="PANTHER" id="PTHR45947:SF3">
    <property type="entry name" value="SULFOQUINOVOSYL TRANSFERASE SQD2"/>
    <property type="match status" value="1"/>
</dbReference>
<evidence type="ECO:0000259" key="1">
    <source>
        <dbReference type="Pfam" id="PF13579"/>
    </source>
</evidence>
<sequence>MNIALVSQYFWPESFIINDLVKELTEQGHSVFVLTGKPNYPSGTIFSGYTQHSCMTEEYIPGVEVFRAPLRPRGMKGAKSLFLNYFSFAYNGIKFFPKAVKGKPLDVILFYGPSPITSAIPAIFLKWKTKAHLALWVQDLWPESLKATGYLTNSLLLKTVEWIVRGIYFCSDTLLVQSKSFIPKVSRLAKKNKIIYYPNSFPLNANEPLTTTPLPQELLTLLENYSCFVFAGNLGTAQALDTLLDAAKSLSHLENFRLVLVGSGSQSEHIERRIKEEGITHAVLAGRYPMEVMPLIFKRAAALIASLTNEEIFSYTIPSKIQAYLAASRPIIAALNGEGAEVINDAGAGFTCAAEDASGLMHCIEKIYHMSEEQRNEMGLSGHAYFMQHFEMSAQTKKLVELLNQRLSKKIYAEQLVKNSECE</sequence>
<proteinExistence type="predicted"/>
<dbReference type="AlphaFoldDB" id="A0A0W0ZKF7"/>
<dbReference type="CDD" id="cd03794">
    <property type="entry name" value="GT4_WbuB-like"/>
    <property type="match status" value="1"/>
</dbReference>
<dbReference type="PANTHER" id="PTHR45947">
    <property type="entry name" value="SULFOQUINOVOSYL TRANSFERASE SQD2"/>
    <property type="match status" value="1"/>
</dbReference>
<dbReference type="Pfam" id="PF13692">
    <property type="entry name" value="Glyco_trans_1_4"/>
    <property type="match status" value="1"/>
</dbReference>
<gene>
    <name evidence="2" type="ORF">Lste_2819</name>
</gene>
<dbReference type="RefSeq" id="WP_058511585.1">
    <property type="nucleotide sequence ID" value="NZ_DAIOMV010000008.1"/>
</dbReference>
<dbReference type="InterPro" id="IPR050194">
    <property type="entry name" value="Glycosyltransferase_grp1"/>
</dbReference>
<dbReference type="SUPFAM" id="SSF53756">
    <property type="entry name" value="UDP-Glycosyltransferase/glycogen phosphorylase"/>
    <property type="match status" value="1"/>
</dbReference>
<dbReference type="PATRIC" id="fig|947033.5.peg.2989"/>
<dbReference type="Proteomes" id="UP000054926">
    <property type="component" value="Unassembled WGS sequence"/>
</dbReference>
<evidence type="ECO:0000313" key="3">
    <source>
        <dbReference type="Proteomes" id="UP000054926"/>
    </source>
</evidence>
<dbReference type="EMBL" id="LNYY01000019">
    <property type="protein sequence ID" value="KTD69661.1"/>
    <property type="molecule type" value="Genomic_DNA"/>
</dbReference>
<dbReference type="Pfam" id="PF13579">
    <property type="entry name" value="Glyco_trans_4_4"/>
    <property type="match status" value="1"/>
</dbReference>
<dbReference type="OrthoDB" id="9787293at2"/>
<dbReference type="Gene3D" id="3.40.50.2000">
    <property type="entry name" value="Glycogen Phosphorylase B"/>
    <property type="match status" value="2"/>
</dbReference>
<evidence type="ECO:0000313" key="2">
    <source>
        <dbReference type="EMBL" id="KTD69661.1"/>
    </source>
</evidence>
<protein>
    <submittedName>
        <fullName evidence="2">Glycosyltransferase, group 1 family</fullName>
    </submittedName>
</protein>
<reference evidence="2 3" key="1">
    <citation type="submission" date="2015-11" db="EMBL/GenBank/DDBJ databases">
        <title>Genomic analysis of 38 Legionella species identifies large and diverse effector repertoires.</title>
        <authorList>
            <person name="Burstein D."/>
            <person name="Amaro F."/>
            <person name="Zusman T."/>
            <person name="Lifshitz Z."/>
            <person name="Cohen O."/>
            <person name="Gilbert J.A."/>
            <person name="Pupko T."/>
            <person name="Shuman H.A."/>
            <person name="Segal G."/>
        </authorList>
    </citation>
    <scope>NUCLEOTIDE SEQUENCE [LARGE SCALE GENOMIC DNA]</scope>
    <source>
        <strain evidence="2 3">IMVS3376</strain>
    </source>
</reference>
<organism evidence="2 3">
    <name type="scientific">Legionella steelei</name>
    <dbReference type="NCBI Taxonomy" id="947033"/>
    <lineage>
        <taxon>Bacteria</taxon>
        <taxon>Pseudomonadati</taxon>
        <taxon>Pseudomonadota</taxon>
        <taxon>Gammaproteobacteria</taxon>
        <taxon>Legionellales</taxon>
        <taxon>Legionellaceae</taxon>
        <taxon>Legionella</taxon>
    </lineage>
</organism>
<keyword evidence="3" id="KW-1185">Reference proteome</keyword>
<feature type="domain" description="Glycosyltransferase subfamily 4-like N-terminal" evidence="1">
    <location>
        <begin position="17"/>
        <end position="182"/>
    </location>
</feature>
<name>A0A0W0ZKF7_9GAMM</name>
<keyword evidence="2" id="KW-0808">Transferase</keyword>
<dbReference type="GO" id="GO:0016758">
    <property type="term" value="F:hexosyltransferase activity"/>
    <property type="evidence" value="ECO:0007669"/>
    <property type="project" value="TreeGrafter"/>
</dbReference>
<dbReference type="InterPro" id="IPR028098">
    <property type="entry name" value="Glyco_trans_4-like_N"/>
</dbReference>
<comment type="caution">
    <text evidence="2">The sequence shown here is derived from an EMBL/GenBank/DDBJ whole genome shotgun (WGS) entry which is preliminary data.</text>
</comment>